<keyword evidence="6 9" id="KW-1133">Transmembrane helix</keyword>
<sequence length="70" mass="7941">MSALFNFQSLLLVILLVICTCAYIRAQFPYLLDRNKQGFLGLFWKAARIGERLSPYVALACVIMAVSLVW</sequence>
<evidence type="ECO:0000313" key="10">
    <source>
        <dbReference type="EMBL" id="RKP37939.1"/>
    </source>
</evidence>
<proteinExistence type="inferred from homology"/>
<dbReference type="AlphaFoldDB" id="A0A4V1J561"/>
<dbReference type="OrthoDB" id="10034655at2759"/>
<evidence type="ECO:0000256" key="1">
    <source>
        <dbReference type="ARBA" id="ARBA00002154"/>
    </source>
</evidence>
<evidence type="ECO:0000256" key="3">
    <source>
        <dbReference type="ARBA" id="ARBA00008961"/>
    </source>
</evidence>
<dbReference type="STRING" id="215637.A0A4V1J561"/>
<keyword evidence="8 9" id="KW-0472">Membrane</keyword>
<evidence type="ECO:0000256" key="4">
    <source>
        <dbReference type="ARBA" id="ARBA00022692"/>
    </source>
</evidence>
<dbReference type="InterPro" id="IPR009653">
    <property type="entry name" value="Ksh1"/>
</dbReference>
<dbReference type="PANTHER" id="PTHR13229">
    <property type="entry name" value="PROTEIN KISH-A"/>
    <property type="match status" value="1"/>
</dbReference>
<accession>A0A4V1J561</accession>
<keyword evidence="11" id="KW-1185">Reference proteome</keyword>
<keyword evidence="7 9" id="KW-0333">Golgi apparatus</keyword>
<protein>
    <recommendedName>
        <fullName evidence="9">Protein kish</fullName>
    </recommendedName>
</protein>
<dbReference type="Proteomes" id="UP000268162">
    <property type="component" value="Unassembled WGS sequence"/>
</dbReference>
<keyword evidence="5 9" id="KW-0732">Signal</keyword>
<dbReference type="GO" id="GO:0000139">
    <property type="term" value="C:Golgi membrane"/>
    <property type="evidence" value="ECO:0007669"/>
    <property type="project" value="UniProtKB-SubCell"/>
</dbReference>
<feature type="transmembrane region" description="Helical" evidence="9">
    <location>
        <begin position="53"/>
        <end position="69"/>
    </location>
</feature>
<name>A0A4V1J561_9FUNG</name>
<keyword evidence="4 9" id="KW-0812">Transmembrane</keyword>
<evidence type="ECO:0000256" key="8">
    <source>
        <dbReference type="ARBA" id="ARBA00023136"/>
    </source>
</evidence>
<gene>
    <name evidence="10" type="ORF">BJ085DRAFT_16756</name>
</gene>
<organism evidence="10 11">
    <name type="scientific">Dimargaris cristalligena</name>
    <dbReference type="NCBI Taxonomy" id="215637"/>
    <lineage>
        <taxon>Eukaryota</taxon>
        <taxon>Fungi</taxon>
        <taxon>Fungi incertae sedis</taxon>
        <taxon>Zoopagomycota</taxon>
        <taxon>Kickxellomycotina</taxon>
        <taxon>Dimargaritomycetes</taxon>
        <taxon>Dimargaritales</taxon>
        <taxon>Dimargaritaceae</taxon>
        <taxon>Dimargaris</taxon>
    </lineage>
</organism>
<feature type="signal peptide" evidence="9">
    <location>
        <begin position="1"/>
        <end position="26"/>
    </location>
</feature>
<feature type="chain" id="PRO_5021037884" description="Protein kish" evidence="9">
    <location>
        <begin position="27"/>
        <end position="70"/>
    </location>
</feature>
<evidence type="ECO:0000256" key="7">
    <source>
        <dbReference type="ARBA" id="ARBA00023034"/>
    </source>
</evidence>
<dbReference type="Pfam" id="PF06842">
    <property type="entry name" value="DUF1242"/>
    <property type="match status" value="1"/>
</dbReference>
<comment type="function">
    <text evidence="1 9">Involved in the early part of the secretory pathway.</text>
</comment>
<evidence type="ECO:0000256" key="6">
    <source>
        <dbReference type="ARBA" id="ARBA00022989"/>
    </source>
</evidence>
<comment type="similarity">
    <text evidence="3 9">Belongs to the KISH family.</text>
</comment>
<evidence type="ECO:0000256" key="9">
    <source>
        <dbReference type="RuleBase" id="RU910717"/>
    </source>
</evidence>
<reference evidence="11" key="1">
    <citation type="journal article" date="2018" name="Nat. Microbiol.">
        <title>Leveraging single-cell genomics to expand the fungal tree of life.</title>
        <authorList>
            <person name="Ahrendt S.R."/>
            <person name="Quandt C.A."/>
            <person name="Ciobanu D."/>
            <person name="Clum A."/>
            <person name="Salamov A."/>
            <person name="Andreopoulos B."/>
            <person name="Cheng J.F."/>
            <person name="Woyke T."/>
            <person name="Pelin A."/>
            <person name="Henrissat B."/>
            <person name="Reynolds N.K."/>
            <person name="Benny G.L."/>
            <person name="Smith M.E."/>
            <person name="James T.Y."/>
            <person name="Grigoriev I.V."/>
        </authorList>
    </citation>
    <scope>NUCLEOTIDE SEQUENCE [LARGE SCALE GENOMIC DNA]</scope>
    <source>
        <strain evidence="11">RSA 468</strain>
    </source>
</reference>
<evidence type="ECO:0000256" key="5">
    <source>
        <dbReference type="ARBA" id="ARBA00022729"/>
    </source>
</evidence>
<evidence type="ECO:0000256" key="2">
    <source>
        <dbReference type="ARBA" id="ARBA00004614"/>
    </source>
</evidence>
<comment type="subcellular location">
    <subcellularLocation>
        <location evidence="2 9">Golgi apparatus membrane</location>
        <topology evidence="2 9">Single-pass type I membrane protein</topology>
    </subcellularLocation>
</comment>
<dbReference type="InterPro" id="IPR051523">
    <property type="entry name" value="KISH_domain"/>
</dbReference>
<evidence type="ECO:0000313" key="11">
    <source>
        <dbReference type="Proteomes" id="UP000268162"/>
    </source>
</evidence>
<dbReference type="EMBL" id="ML002427">
    <property type="protein sequence ID" value="RKP37939.1"/>
    <property type="molecule type" value="Genomic_DNA"/>
</dbReference>